<proteinExistence type="predicted"/>
<dbReference type="EMBL" id="SCHB01000001">
    <property type="protein sequence ID" value="TBW73487.1"/>
    <property type="molecule type" value="Genomic_DNA"/>
</dbReference>
<evidence type="ECO:0000313" key="1">
    <source>
        <dbReference type="EMBL" id="TBW73487.1"/>
    </source>
</evidence>
<accession>A0A4Q9WF91</accession>
<organism evidence="1 2">
    <name type="scientific">Staphylococcus lugdunensis</name>
    <dbReference type="NCBI Taxonomy" id="28035"/>
    <lineage>
        <taxon>Bacteria</taxon>
        <taxon>Bacillati</taxon>
        <taxon>Bacillota</taxon>
        <taxon>Bacilli</taxon>
        <taxon>Bacillales</taxon>
        <taxon>Staphylococcaceae</taxon>
        <taxon>Staphylococcus</taxon>
    </lineage>
</organism>
<sequence>MIEVRRGYKSKNKSIKSLGHHYVLGYECHILAVVDWIENMRIPSFFNPSQSCRGGTTNS</sequence>
<name>A0A4Q9WF91_STALU</name>
<dbReference type="AlphaFoldDB" id="A0A4Q9WF91"/>
<gene>
    <name evidence="1" type="ORF">EQ812_01395</name>
</gene>
<comment type="caution">
    <text evidence="1">The sequence shown here is derived from an EMBL/GenBank/DDBJ whole genome shotgun (WGS) entry which is preliminary data.</text>
</comment>
<reference evidence="1 2" key="1">
    <citation type="journal article" date="2019" name="Sci. Transl. Med.">
        <title>Quorum sensing between bacterial species on the skin protects against epidermal injury in atopic dermatitis.</title>
        <authorList>
            <person name="Williams M.R."/>
        </authorList>
    </citation>
    <scope>NUCLEOTIDE SEQUENCE [LARGE SCALE GENOMIC DNA]</scope>
    <source>
        <strain evidence="1 2">E7</strain>
    </source>
</reference>
<dbReference type="Proteomes" id="UP000293637">
    <property type="component" value="Unassembled WGS sequence"/>
</dbReference>
<evidence type="ECO:0000313" key="2">
    <source>
        <dbReference type="Proteomes" id="UP000293637"/>
    </source>
</evidence>
<protein>
    <submittedName>
        <fullName evidence="1">Uncharacterized protein</fullName>
    </submittedName>
</protein>